<sequence length="408" mass="46354">MTATDGLPFKVFITSNELRKSLVARGFDVPKSSESSRQIVMKYATKIRNSIKEELSELHRQGNRLSLKFDEWTSSSPNSNELANNLAPLISKVRKVVKLFRRSPTKNETLQVYVKTELGNNLSLILDNKTRWNSLLFMLERFYKLKNSIQKALIDLNSSINFTEPESELILSTVSMLLPVKLAKETLCRRDANLLSADATLAFMLQNLGVGPLSNNMKTSLIKRIKERRTSLSYLIQYLHKGDQAQNNFGSDITFNRLTKTALVNLIVHLIQRLSSVQTEATAFPTETDDDEDTIMCEDVPLSLTLKEQLDIAINNEMKMKTVPKTKQNINDLIKMVRKELSIFEEDGGTRGTNLTLVYDYILTIPPTSVEAERAFSLSGMLCTKIRSSLNDETLYNLCFLRAYFNNK</sequence>
<name>A0ABM4B2F6_HYDVU</name>
<keyword evidence="4" id="KW-0862">Zinc</keyword>
<evidence type="ECO:0000259" key="6">
    <source>
        <dbReference type="Pfam" id="PF05699"/>
    </source>
</evidence>
<keyword evidence="7" id="KW-1185">Reference proteome</keyword>
<dbReference type="RefSeq" id="XP_065642979.1">
    <property type="nucleotide sequence ID" value="XM_065786907.1"/>
</dbReference>
<keyword evidence="2" id="KW-0479">Metal-binding</keyword>
<dbReference type="Proteomes" id="UP001652625">
    <property type="component" value="Chromosome 01"/>
</dbReference>
<evidence type="ECO:0000256" key="2">
    <source>
        <dbReference type="ARBA" id="ARBA00022723"/>
    </source>
</evidence>
<evidence type="ECO:0000256" key="1">
    <source>
        <dbReference type="ARBA" id="ARBA00004123"/>
    </source>
</evidence>
<dbReference type="PANTHER" id="PTHR46481:SF10">
    <property type="entry name" value="ZINC FINGER BED DOMAIN-CONTAINING PROTEIN 39"/>
    <property type="match status" value="1"/>
</dbReference>
<organism evidence="7 8">
    <name type="scientific">Hydra vulgaris</name>
    <name type="common">Hydra</name>
    <name type="synonym">Hydra attenuata</name>
    <dbReference type="NCBI Taxonomy" id="6087"/>
    <lineage>
        <taxon>Eukaryota</taxon>
        <taxon>Metazoa</taxon>
        <taxon>Cnidaria</taxon>
        <taxon>Hydrozoa</taxon>
        <taxon>Hydroidolina</taxon>
        <taxon>Anthoathecata</taxon>
        <taxon>Aplanulata</taxon>
        <taxon>Hydridae</taxon>
        <taxon>Hydra</taxon>
    </lineage>
</organism>
<feature type="domain" description="HAT C-terminal dimerisation" evidence="6">
    <location>
        <begin position="350"/>
        <end position="402"/>
    </location>
</feature>
<dbReference type="Pfam" id="PF05699">
    <property type="entry name" value="Dimer_Tnp_hAT"/>
    <property type="match status" value="1"/>
</dbReference>
<evidence type="ECO:0000313" key="8">
    <source>
        <dbReference type="RefSeq" id="XP_065642979.1"/>
    </source>
</evidence>
<dbReference type="InterPro" id="IPR008906">
    <property type="entry name" value="HATC_C_dom"/>
</dbReference>
<keyword evidence="3" id="KW-0863">Zinc-finger</keyword>
<reference evidence="8" key="2">
    <citation type="submission" date="2025-08" db="UniProtKB">
        <authorList>
            <consortium name="RefSeq"/>
        </authorList>
    </citation>
    <scope>IDENTIFICATION</scope>
</reference>
<accession>A0ABM4B2F6</accession>
<dbReference type="InterPro" id="IPR012337">
    <property type="entry name" value="RNaseH-like_sf"/>
</dbReference>
<comment type="subcellular location">
    <subcellularLocation>
        <location evidence="1">Nucleus</location>
    </subcellularLocation>
</comment>
<evidence type="ECO:0000256" key="3">
    <source>
        <dbReference type="ARBA" id="ARBA00022771"/>
    </source>
</evidence>
<dbReference type="SUPFAM" id="SSF53098">
    <property type="entry name" value="Ribonuclease H-like"/>
    <property type="match status" value="1"/>
</dbReference>
<dbReference type="PANTHER" id="PTHR46481">
    <property type="entry name" value="ZINC FINGER BED DOMAIN-CONTAINING PROTEIN 4"/>
    <property type="match status" value="1"/>
</dbReference>
<gene>
    <name evidence="8" type="primary">LOC136074572</name>
</gene>
<evidence type="ECO:0000313" key="7">
    <source>
        <dbReference type="Proteomes" id="UP001652625"/>
    </source>
</evidence>
<evidence type="ECO:0000256" key="5">
    <source>
        <dbReference type="ARBA" id="ARBA00023242"/>
    </source>
</evidence>
<proteinExistence type="predicted"/>
<keyword evidence="5" id="KW-0539">Nucleus</keyword>
<evidence type="ECO:0000256" key="4">
    <source>
        <dbReference type="ARBA" id="ARBA00022833"/>
    </source>
</evidence>
<protein>
    <submittedName>
        <fullName evidence="8">Uncharacterized protein LOC136074572</fullName>
    </submittedName>
</protein>
<dbReference type="GeneID" id="136074572"/>
<reference evidence="7" key="1">
    <citation type="submission" date="2025-05" db="UniProtKB">
        <authorList>
            <consortium name="RefSeq"/>
        </authorList>
    </citation>
    <scope>NUCLEOTIDE SEQUENCE [LARGE SCALE GENOMIC DNA]</scope>
</reference>
<dbReference type="InterPro" id="IPR052035">
    <property type="entry name" value="ZnF_BED_domain_contain"/>
</dbReference>